<dbReference type="AlphaFoldDB" id="A0A2K3LC53"/>
<dbReference type="Proteomes" id="UP000236291">
    <property type="component" value="Unassembled WGS sequence"/>
</dbReference>
<proteinExistence type="predicted"/>
<organism evidence="1 2">
    <name type="scientific">Trifolium pratense</name>
    <name type="common">Red clover</name>
    <dbReference type="NCBI Taxonomy" id="57577"/>
    <lineage>
        <taxon>Eukaryota</taxon>
        <taxon>Viridiplantae</taxon>
        <taxon>Streptophyta</taxon>
        <taxon>Embryophyta</taxon>
        <taxon>Tracheophyta</taxon>
        <taxon>Spermatophyta</taxon>
        <taxon>Magnoliopsida</taxon>
        <taxon>eudicotyledons</taxon>
        <taxon>Gunneridae</taxon>
        <taxon>Pentapetalae</taxon>
        <taxon>rosids</taxon>
        <taxon>fabids</taxon>
        <taxon>Fabales</taxon>
        <taxon>Fabaceae</taxon>
        <taxon>Papilionoideae</taxon>
        <taxon>50 kb inversion clade</taxon>
        <taxon>NPAAA clade</taxon>
        <taxon>Hologalegina</taxon>
        <taxon>IRL clade</taxon>
        <taxon>Trifolieae</taxon>
        <taxon>Trifolium</taxon>
    </lineage>
</organism>
<reference evidence="1 2" key="2">
    <citation type="journal article" date="2017" name="Front. Plant Sci.">
        <title>Gene Classification and Mining of Molecular Markers Useful in Red Clover (Trifolium pratense) Breeding.</title>
        <authorList>
            <person name="Istvanek J."/>
            <person name="Dluhosova J."/>
            <person name="Dluhos P."/>
            <person name="Patkova L."/>
            <person name="Nedelnik J."/>
            <person name="Repkova J."/>
        </authorList>
    </citation>
    <scope>NUCLEOTIDE SEQUENCE [LARGE SCALE GENOMIC DNA]</scope>
    <source>
        <strain evidence="2">cv. Tatra</strain>
        <tissue evidence="1">Young leaves</tissue>
    </source>
</reference>
<name>A0A2K3LC53_TRIPR</name>
<comment type="caution">
    <text evidence="1">The sequence shown here is derived from an EMBL/GenBank/DDBJ whole genome shotgun (WGS) entry which is preliminary data.</text>
</comment>
<protein>
    <submittedName>
        <fullName evidence="1">Uncharacterized protein</fullName>
    </submittedName>
</protein>
<evidence type="ECO:0000313" key="2">
    <source>
        <dbReference type="Proteomes" id="UP000236291"/>
    </source>
</evidence>
<accession>A0A2K3LC53</accession>
<evidence type="ECO:0000313" key="1">
    <source>
        <dbReference type="EMBL" id="PNX76112.1"/>
    </source>
</evidence>
<gene>
    <name evidence="1" type="ORF">L195_g032057</name>
</gene>
<reference evidence="1 2" key="1">
    <citation type="journal article" date="2014" name="Am. J. Bot.">
        <title>Genome assembly and annotation for red clover (Trifolium pratense; Fabaceae).</title>
        <authorList>
            <person name="Istvanek J."/>
            <person name="Jaros M."/>
            <person name="Krenek A."/>
            <person name="Repkova J."/>
        </authorList>
    </citation>
    <scope>NUCLEOTIDE SEQUENCE [LARGE SCALE GENOMIC DNA]</scope>
    <source>
        <strain evidence="2">cv. Tatra</strain>
        <tissue evidence="1">Young leaves</tissue>
    </source>
</reference>
<sequence>MRECGIPDYKKPNSINLELRDDYGWIGPNVVCLQFVDAVLLCVIGRGPCCCSDEACHLLLHLKNSTRIEGHVAIQYEIWRLILLYQKSMAMETLRRSLGRQLEQVIYKENLMLEAFRV</sequence>
<dbReference type="EMBL" id="ASHM01030129">
    <property type="protein sequence ID" value="PNX76112.1"/>
    <property type="molecule type" value="Genomic_DNA"/>
</dbReference>